<evidence type="ECO:0000259" key="2">
    <source>
        <dbReference type="Pfam" id="PF20061"/>
    </source>
</evidence>
<dbReference type="Proteomes" id="UP000281547">
    <property type="component" value="Unassembled WGS sequence"/>
</dbReference>
<feature type="transmembrane region" description="Helical" evidence="1">
    <location>
        <begin position="20"/>
        <end position="42"/>
    </location>
</feature>
<dbReference type="EMBL" id="RZNJ01000001">
    <property type="protein sequence ID" value="RUT34504.1"/>
    <property type="molecule type" value="Genomic_DNA"/>
</dbReference>
<feature type="transmembrane region" description="Helical" evidence="1">
    <location>
        <begin position="78"/>
        <end position="96"/>
    </location>
</feature>
<keyword evidence="4" id="KW-1185">Reference proteome</keyword>
<gene>
    <name evidence="3" type="ORF">EMQ25_00635</name>
</gene>
<dbReference type="OrthoDB" id="8480887at2"/>
<protein>
    <recommendedName>
        <fullName evidence="2">DUF6460 domain-containing protein</fullName>
    </recommendedName>
</protein>
<name>A0A433XKG2_9HYPH</name>
<keyword evidence="1" id="KW-0472">Membrane</keyword>
<evidence type="ECO:0000313" key="4">
    <source>
        <dbReference type="Proteomes" id="UP000281547"/>
    </source>
</evidence>
<sequence length="101" mass="11643">MSESELQDYRDRRSRLERFLGDRPLALVVRLTIISLIVGWLMNTFGFGAEEILRWLEDVTRHFSRDGIRLLQQSSTHIIAGAAVVVPIWLLLRVLAAGRRK</sequence>
<keyword evidence="1" id="KW-1133">Transmembrane helix</keyword>
<dbReference type="RefSeq" id="WP_127186623.1">
    <property type="nucleotide sequence ID" value="NZ_RZNJ01000001.1"/>
</dbReference>
<dbReference type="AlphaFoldDB" id="A0A433XKG2"/>
<reference evidence="3 4" key="1">
    <citation type="journal article" date="2016" name="Int. J. Syst. Evol. Microbiol.">
        <title>Arsenicitalea aurantiaca gen. nov., sp. nov., a new member of the family Hyphomicrobiaceae, isolated from high-arsenic sediment.</title>
        <authorList>
            <person name="Mu Y."/>
            <person name="Zhou L."/>
            <person name="Zeng X.C."/>
            <person name="Liu L."/>
            <person name="Pan Y."/>
            <person name="Chen X."/>
            <person name="Wang J."/>
            <person name="Li S."/>
            <person name="Li W.J."/>
            <person name="Wang Y."/>
        </authorList>
    </citation>
    <scope>NUCLEOTIDE SEQUENCE [LARGE SCALE GENOMIC DNA]</scope>
    <source>
        <strain evidence="3 4">42-50</strain>
    </source>
</reference>
<evidence type="ECO:0000256" key="1">
    <source>
        <dbReference type="SAM" id="Phobius"/>
    </source>
</evidence>
<organism evidence="3 4">
    <name type="scientific">Arsenicitalea aurantiaca</name>
    <dbReference type="NCBI Taxonomy" id="1783274"/>
    <lineage>
        <taxon>Bacteria</taxon>
        <taxon>Pseudomonadati</taxon>
        <taxon>Pseudomonadota</taxon>
        <taxon>Alphaproteobacteria</taxon>
        <taxon>Hyphomicrobiales</taxon>
        <taxon>Devosiaceae</taxon>
        <taxon>Arsenicitalea</taxon>
    </lineage>
</organism>
<keyword evidence="1" id="KW-0812">Transmembrane</keyword>
<proteinExistence type="predicted"/>
<evidence type="ECO:0000313" key="3">
    <source>
        <dbReference type="EMBL" id="RUT34504.1"/>
    </source>
</evidence>
<accession>A0A433XKG2</accession>
<comment type="caution">
    <text evidence="3">The sequence shown here is derived from an EMBL/GenBank/DDBJ whole genome shotgun (WGS) entry which is preliminary data.</text>
</comment>
<dbReference type="InterPro" id="IPR045594">
    <property type="entry name" value="DUF6460"/>
</dbReference>
<feature type="domain" description="DUF6460" evidence="2">
    <location>
        <begin position="65"/>
        <end position="98"/>
    </location>
</feature>
<dbReference type="Pfam" id="PF20061">
    <property type="entry name" value="DUF6460"/>
    <property type="match status" value="1"/>
</dbReference>